<sequence length="135" mass="15635">MTAAREIPDPWSGVRVGRHWVAARGVSNGLDAQAWVILADLTEAQYYRVLFALTDAGIAGYVLPVRVNVVERGDPEVVWRLWVDLRRCRAAEDLLMELLRYGRPRRAPEPGRRRRRRVPLVRSEARRQGREPRNR</sequence>
<evidence type="ECO:0000313" key="3">
    <source>
        <dbReference type="Proteomes" id="UP000466794"/>
    </source>
</evidence>
<name>A0A7K1UNK3_9NOCA</name>
<evidence type="ECO:0000313" key="2">
    <source>
        <dbReference type="EMBL" id="MVU75907.1"/>
    </source>
</evidence>
<proteinExistence type="predicted"/>
<comment type="caution">
    <text evidence="2">The sequence shown here is derived from an EMBL/GenBank/DDBJ whole genome shotgun (WGS) entry which is preliminary data.</text>
</comment>
<protein>
    <submittedName>
        <fullName evidence="2">Uncharacterized protein</fullName>
    </submittedName>
</protein>
<dbReference type="AlphaFoldDB" id="A0A7K1UNK3"/>
<accession>A0A7K1UNK3</accession>
<gene>
    <name evidence="2" type="ORF">GPX89_01455</name>
</gene>
<reference evidence="2 3" key="1">
    <citation type="submission" date="2019-12" db="EMBL/GenBank/DDBJ databases">
        <title>Nocardia sp. nov. ET3-3 isolated from soil.</title>
        <authorList>
            <person name="Kanchanasin P."/>
            <person name="Tanasupawat S."/>
            <person name="Yuki M."/>
            <person name="Kudo T."/>
        </authorList>
    </citation>
    <scope>NUCLEOTIDE SEQUENCE [LARGE SCALE GENOMIC DNA]</scope>
    <source>
        <strain evidence="2 3">ET3-3</strain>
    </source>
</reference>
<dbReference type="RefSeq" id="WP_157354681.1">
    <property type="nucleotide sequence ID" value="NZ_WRPP01000001.1"/>
</dbReference>
<evidence type="ECO:0000256" key="1">
    <source>
        <dbReference type="SAM" id="MobiDB-lite"/>
    </source>
</evidence>
<organism evidence="2 3">
    <name type="scientific">Nocardia terrae</name>
    <dbReference type="NCBI Taxonomy" id="2675851"/>
    <lineage>
        <taxon>Bacteria</taxon>
        <taxon>Bacillati</taxon>
        <taxon>Actinomycetota</taxon>
        <taxon>Actinomycetes</taxon>
        <taxon>Mycobacteriales</taxon>
        <taxon>Nocardiaceae</taxon>
        <taxon>Nocardia</taxon>
    </lineage>
</organism>
<feature type="region of interest" description="Disordered" evidence="1">
    <location>
        <begin position="105"/>
        <end position="135"/>
    </location>
</feature>
<feature type="compositionally biased region" description="Basic and acidic residues" evidence="1">
    <location>
        <begin position="123"/>
        <end position="135"/>
    </location>
</feature>
<dbReference type="EMBL" id="WRPP01000001">
    <property type="protein sequence ID" value="MVU75907.1"/>
    <property type="molecule type" value="Genomic_DNA"/>
</dbReference>
<keyword evidence="3" id="KW-1185">Reference proteome</keyword>
<dbReference type="Proteomes" id="UP000466794">
    <property type="component" value="Unassembled WGS sequence"/>
</dbReference>